<sequence>MKLIKFTALFLLTISIANCSSDREVTTVTNPELKPDPKPDPTAKPEDNKILIPSSFELVKDSIWGDSKTHTITVSTDRVHQSFLQENLYIGQLVQNKNGKISGTDIKAENPLNLDTSFRYNDQFLIKDIVDIKNNYLKLYNNIIAKYSGMSSSNSAFFSASTEFQSYRQLYMLTVDKFPDVDKLILGKKYYEQDRKAKGVIYELKLEAFDIAIPTSDFYSDALHLSMVSFGKHLLLIVESEAEKTAINSFVNALLNKQPLNPDQKSLIDKANFYCVNLATKEITKGKENVVDKYIASAESKEYYPLWTFYSTANNSRKIKLKYDIR</sequence>
<organism evidence="3 4">
    <name type="scientific">Elizabethkingia ursingii</name>
    <dbReference type="NCBI Taxonomy" id="1756150"/>
    <lineage>
        <taxon>Bacteria</taxon>
        <taxon>Pseudomonadati</taxon>
        <taxon>Bacteroidota</taxon>
        <taxon>Flavobacteriia</taxon>
        <taxon>Flavobacteriales</taxon>
        <taxon>Weeksellaceae</taxon>
        <taxon>Elizabethkingia</taxon>
    </lineage>
</organism>
<protein>
    <submittedName>
        <fullName evidence="3">Uncharacterized protein</fullName>
    </submittedName>
</protein>
<feature type="signal peptide" evidence="2">
    <location>
        <begin position="1"/>
        <end position="19"/>
    </location>
</feature>
<evidence type="ECO:0000256" key="2">
    <source>
        <dbReference type="SAM" id="SignalP"/>
    </source>
</evidence>
<dbReference type="EMBL" id="MBDS01000014">
    <property type="protein sequence ID" value="OPB89047.1"/>
    <property type="molecule type" value="Genomic_DNA"/>
</dbReference>
<proteinExistence type="predicted"/>
<keyword evidence="4" id="KW-1185">Reference proteome</keyword>
<evidence type="ECO:0000313" key="3">
    <source>
        <dbReference type="EMBL" id="OPB89047.1"/>
    </source>
</evidence>
<name>A0ABX3N8Y6_9FLAO</name>
<evidence type="ECO:0000256" key="1">
    <source>
        <dbReference type="SAM" id="MobiDB-lite"/>
    </source>
</evidence>
<feature type="compositionally biased region" description="Basic and acidic residues" evidence="1">
    <location>
        <begin position="33"/>
        <end position="47"/>
    </location>
</feature>
<feature type="region of interest" description="Disordered" evidence="1">
    <location>
        <begin position="25"/>
        <end position="47"/>
    </location>
</feature>
<dbReference type="RefSeq" id="WP_078778599.1">
    <property type="nucleotide sequence ID" value="NZ_MBDS01000014.1"/>
</dbReference>
<feature type="chain" id="PRO_5047230292" evidence="2">
    <location>
        <begin position="20"/>
        <end position="326"/>
    </location>
</feature>
<gene>
    <name evidence="3" type="ORF">BB021_06710</name>
</gene>
<accession>A0ABX3N8Y6</accession>
<evidence type="ECO:0000313" key="4">
    <source>
        <dbReference type="Proteomes" id="UP000190016"/>
    </source>
</evidence>
<dbReference type="Proteomes" id="UP000190016">
    <property type="component" value="Unassembled WGS sequence"/>
</dbReference>
<reference evidence="3 4" key="1">
    <citation type="submission" date="2016-07" db="EMBL/GenBank/DDBJ databases">
        <title>Revisiting the Taxonomy of the Elizabethkingia Genus based on Whole-Genome Sequencing, Optical Mapping, and MALDI-TOF.</title>
        <authorList>
            <person name="Nicholson A.C."/>
        </authorList>
    </citation>
    <scope>NUCLEOTIDE SEQUENCE [LARGE SCALE GENOMIC DNA]</scope>
    <source>
        <strain evidence="3 4">C1558</strain>
    </source>
</reference>
<keyword evidence="2" id="KW-0732">Signal</keyword>
<comment type="caution">
    <text evidence="3">The sequence shown here is derived from an EMBL/GenBank/DDBJ whole genome shotgun (WGS) entry which is preliminary data.</text>
</comment>